<keyword evidence="3" id="KW-0378">Hydrolase</keyword>
<dbReference type="PANTHER" id="PTHR11757:SF19">
    <property type="entry name" value="PROLYL ENDOPEPTIDASE-LIKE"/>
    <property type="match status" value="1"/>
</dbReference>
<evidence type="ECO:0000259" key="4">
    <source>
        <dbReference type="Pfam" id="PF00326"/>
    </source>
</evidence>
<evidence type="ECO:0000256" key="3">
    <source>
        <dbReference type="RuleBase" id="RU368024"/>
    </source>
</evidence>
<dbReference type="Proteomes" id="UP000285430">
    <property type="component" value="Unassembled WGS sequence"/>
</dbReference>
<evidence type="ECO:0000256" key="1">
    <source>
        <dbReference type="ARBA" id="ARBA00005228"/>
    </source>
</evidence>
<keyword evidence="3" id="KW-0645">Protease</keyword>
<feature type="non-terminal residue" evidence="5">
    <location>
        <position position="1"/>
    </location>
</feature>
<dbReference type="GO" id="GO:0006508">
    <property type="term" value="P:proteolysis"/>
    <property type="evidence" value="ECO:0007669"/>
    <property type="project" value="UniProtKB-KW"/>
</dbReference>
<comment type="function">
    <text evidence="2">Serine peptidase whose precise substrate specificity remains unclear. Does not cleave peptides after a arginine or lysine residue. Regulates trans-Golgi network morphology and sorting by regulating the membrane binding of the AP-1 complex. May play a role in the regulation of synaptic vesicle exocytosis.</text>
</comment>
<dbReference type="InterPro" id="IPR029058">
    <property type="entry name" value="AB_hydrolase_fold"/>
</dbReference>
<dbReference type="PANTHER" id="PTHR11757">
    <property type="entry name" value="PROTEASE FAMILY S9A OLIGOPEPTIDASE"/>
    <property type="match status" value="1"/>
</dbReference>
<proteinExistence type="inferred from homology"/>
<protein>
    <recommendedName>
        <fullName evidence="3">Prolyl endopeptidase</fullName>
        <ecNumber evidence="3">3.4.21.-</ecNumber>
    </recommendedName>
</protein>
<dbReference type="AlphaFoldDB" id="A0A418EAV0"/>
<dbReference type="EC" id="3.4.21.-" evidence="3"/>
<keyword evidence="3" id="KW-0720">Serine protease</keyword>
<dbReference type="GO" id="GO:0004252">
    <property type="term" value="F:serine-type endopeptidase activity"/>
    <property type="evidence" value="ECO:0007669"/>
    <property type="project" value="UniProtKB-UniRule"/>
</dbReference>
<evidence type="ECO:0000313" key="6">
    <source>
        <dbReference type="Proteomes" id="UP000285430"/>
    </source>
</evidence>
<comment type="caution">
    <text evidence="5">The sequence shown here is derived from an EMBL/GenBank/DDBJ whole genome shotgun (WGS) entry which is preliminary data.</text>
</comment>
<dbReference type="InterPro" id="IPR002470">
    <property type="entry name" value="Peptidase_S9A"/>
</dbReference>
<organism evidence="5 6">
    <name type="scientific">Aphanomyces astaci</name>
    <name type="common">Crayfish plague agent</name>
    <dbReference type="NCBI Taxonomy" id="112090"/>
    <lineage>
        <taxon>Eukaryota</taxon>
        <taxon>Sar</taxon>
        <taxon>Stramenopiles</taxon>
        <taxon>Oomycota</taxon>
        <taxon>Saprolegniomycetes</taxon>
        <taxon>Saprolegniales</taxon>
        <taxon>Verrucalvaceae</taxon>
        <taxon>Aphanomyces</taxon>
    </lineage>
</organism>
<dbReference type="InterPro" id="IPR051543">
    <property type="entry name" value="Serine_Peptidase_S9A"/>
</dbReference>
<dbReference type="Pfam" id="PF00326">
    <property type="entry name" value="Peptidase_S9"/>
    <property type="match status" value="1"/>
</dbReference>
<sequence>YEAAKYLTKITTFTDFIACAEHLVATKVTSPSHMTCEGRSAGGLLVGAVLNLRPDLFTAAVAGVPFVDVMNTMSDATIPLTTGEWAEWGNPNELKYFDYMLQYSPFSYMCRVQVAKLRDLKTDNNQVLLKMDLEAGHFSASDRYHYNKEKAVVLSFLLDQLKYHLKC</sequence>
<dbReference type="VEuPathDB" id="FungiDB:H257_19240"/>
<evidence type="ECO:0000256" key="2">
    <source>
        <dbReference type="ARBA" id="ARBA00045448"/>
    </source>
</evidence>
<dbReference type="EMBL" id="QUTH01005519">
    <property type="protein sequence ID" value="RHZ09498.1"/>
    <property type="molecule type" value="Genomic_DNA"/>
</dbReference>
<accession>A0A418EAV0</accession>
<dbReference type="InterPro" id="IPR001375">
    <property type="entry name" value="Peptidase_S9_cat"/>
</dbReference>
<gene>
    <name evidence="5" type="ORF">DYB37_014069</name>
</gene>
<feature type="domain" description="Peptidase S9 prolyl oligopeptidase catalytic" evidence="4">
    <location>
        <begin position="1"/>
        <end position="107"/>
    </location>
</feature>
<reference evidence="5 6" key="1">
    <citation type="submission" date="2018-08" db="EMBL/GenBank/DDBJ databases">
        <title>Aphanomyces genome sequencing and annotation.</title>
        <authorList>
            <person name="Minardi D."/>
            <person name="Oidtmann B."/>
            <person name="Van Der Giezen M."/>
            <person name="Studholme D.J."/>
        </authorList>
    </citation>
    <scope>NUCLEOTIDE SEQUENCE [LARGE SCALE GENOMIC DNA]</scope>
    <source>
        <strain evidence="5 6">Da</strain>
    </source>
</reference>
<name>A0A418EAV0_APHAT</name>
<evidence type="ECO:0000313" key="5">
    <source>
        <dbReference type="EMBL" id="RHZ09498.1"/>
    </source>
</evidence>
<dbReference type="Gene3D" id="3.40.50.1820">
    <property type="entry name" value="alpha/beta hydrolase"/>
    <property type="match status" value="1"/>
</dbReference>
<comment type="similarity">
    <text evidence="1 3">Belongs to the peptidase S9A family.</text>
</comment>
<dbReference type="PRINTS" id="PR00862">
    <property type="entry name" value="PROLIGOPTASE"/>
</dbReference>
<dbReference type="SUPFAM" id="SSF53474">
    <property type="entry name" value="alpha/beta-Hydrolases"/>
    <property type="match status" value="1"/>
</dbReference>